<evidence type="ECO:0000256" key="1">
    <source>
        <dbReference type="SAM" id="MobiDB-lite"/>
    </source>
</evidence>
<keyword evidence="3" id="KW-1185">Reference proteome</keyword>
<name>A0A7K8GZ76_ORTSP</name>
<protein>
    <submittedName>
        <fullName evidence="2">HYDIN protein</fullName>
    </submittedName>
</protein>
<dbReference type="Pfam" id="PF02389">
    <property type="entry name" value="Cornifin"/>
    <property type="match status" value="1"/>
</dbReference>
<feature type="non-terminal residue" evidence="2">
    <location>
        <position position="1"/>
    </location>
</feature>
<sequence length="389" mass="42923">PEKKETKSPEKHKTKSPEKKKTKSPEKGEAKAPEKGKTKAPEKGEAKAPEKGKTKAPEKGEAKAPEKGEAKVPKKGETKVLKKGETKVPKKGEATIPKDPDEMEKNLMLRFEIYESSQQSVAQVYSYWDRVQGTVQLPVTKKEDKSQPPAKNKGQKMTSTPQEKVEKPVEKHEGHRSLKSSQLETQSGVAEGAVRNKRIGVPCLDIPVTDPSNMIKKILEKLPTEEQMLKHLGLPPEGPPIPPAAVFSVVDYPEKRSGPAECMEPFTIAKTPDEKGSSATGQPKTEKAASKDESPEKNQISPESTKSPQDPSTTRSKSSSEAEKSTLQRASAPKEPFRLKRYRWIVPAHGEVELKVCFCTTKPGKFERTLRFELLGTKRLYEVPCSGTG</sequence>
<reference evidence="2 3" key="1">
    <citation type="submission" date="2019-09" db="EMBL/GenBank/DDBJ databases">
        <title>Bird 10,000 Genomes (B10K) Project - Family phase.</title>
        <authorList>
            <person name="Zhang G."/>
        </authorList>
    </citation>
    <scope>NUCLEOTIDE SEQUENCE [LARGE SCALE GENOMIC DNA]</scope>
    <source>
        <strain evidence="2">B10K-DU-029-32</strain>
        <tissue evidence="2">Liver or heart</tissue>
    </source>
</reference>
<proteinExistence type="predicted"/>
<dbReference type="GO" id="GO:0005930">
    <property type="term" value="C:axoneme"/>
    <property type="evidence" value="ECO:0007669"/>
    <property type="project" value="TreeGrafter"/>
</dbReference>
<dbReference type="AlphaFoldDB" id="A0A7K8GZ76"/>
<feature type="compositionally biased region" description="Basic and acidic residues" evidence="1">
    <location>
        <begin position="284"/>
        <end position="296"/>
    </location>
</feature>
<feature type="compositionally biased region" description="Polar residues" evidence="1">
    <location>
        <begin position="297"/>
        <end position="317"/>
    </location>
</feature>
<feature type="region of interest" description="Disordered" evidence="1">
    <location>
        <begin position="137"/>
        <end position="196"/>
    </location>
</feature>
<feature type="region of interest" description="Disordered" evidence="1">
    <location>
        <begin position="266"/>
        <end position="334"/>
    </location>
</feature>
<feature type="non-terminal residue" evidence="2">
    <location>
        <position position="389"/>
    </location>
</feature>
<evidence type="ECO:0000313" key="2">
    <source>
        <dbReference type="EMBL" id="NXC09515.1"/>
    </source>
</evidence>
<organism evidence="2 3">
    <name type="scientific">Orthonyx spaldingii</name>
    <name type="common">Chowchilla</name>
    <dbReference type="NCBI Taxonomy" id="38397"/>
    <lineage>
        <taxon>Eukaryota</taxon>
        <taxon>Metazoa</taxon>
        <taxon>Chordata</taxon>
        <taxon>Craniata</taxon>
        <taxon>Vertebrata</taxon>
        <taxon>Euteleostomi</taxon>
        <taxon>Archelosauria</taxon>
        <taxon>Archosauria</taxon>
        <taxon>Dinosauria</taxon>
        <taxon>Saurischia</taxon>
        <taxon>Theropoda</taxon>
        <taxon>Coelurosauria</taxon>
        <taxon>Aves</taxon>
        <taxon>Neognathae</taxon>
        <taxon>Neoaves</taxon>
        <taxon>Telluraves</taxon>
        <taxon>Australaves</taxon>
        <taxon>Passeriformes</taxon>
        <taxon>Corvoidea</taxon>
        <taxon>Orthonychidae</taxon>
        <taxon>Orthonyx</taxon>
    </lineage>
</organism>
<dbReference type="PANTHER" id="PTHR23053">
    <property type="entry name" value="DLEC1 DELETED IN LUNG AND ESOPHAGEAL CANCER 1"/>
    <property type="match status" value="1"/>
</dbReference>
<comment type="caution">
    <text evidence="2">The sequence shown here is derived from an EMBL/GenBank/DDBJ whole genome shotgun (WGS) entry which is preliminary data.</text>
</comment>
<gene>
    <name evidence="2" type="primary">Hydin_4</name>
    <name evidence="2" type="ORF">ORTSPA_R16039</name>
</gene>
<dbReference type="Proteomes" id="UP000526602">
    <property type="component" value="Unassembled WGS sequence"/>
</dbReference>
<dbReference type="GO" id="GO:1904158">
    <property type="term" value="P:axonemal central apparatus assembly"/>
    <property type="evidence" value="ECO:0007669"/>
    <property type="project" value="TreeGrafter"/>
</dbReference>
<dbReference type="GO" id="GO:0003341">
    <property type="term" value="P:cilium movement"/>
    <property type="evidence" value="ECO:0007669"/>
    <property type="project" value="TreeGrafter"/>
</dbReference>
<evidence type="ECO:0000313" key="3">
    <source>
        <dbReference type="Proteomes" id="UP000526602"/>
    </source>
</evidence>
<dbReference type="EMBL" id="VZTJ01005714">
    <property type="protein sequence ID" value="NXC09515.1"/>
    <property type="molecule type" value="Genomic_DNA"/>
</dbReference>
<accession>A0A7K8GZ76</accession>
<feature type="compositionally biased region" description="Basic and acidic residues" evidence="1">
    <location>
        <begin position="163"/>
        <end position="176"/>
    </location>
</feature>
<dbReference type="PANTHER" id="PTHR23053:SF0">
    <property type="entry name" value="HYDROCEPHALUS-INDUCING PROTEIN HOMOLOG"/>
    <property type="match status" value="1"/>
</dbReference>
<dbReference type="InterPro" id="IPR033305">
    <property type="entry name" value="Hydin-like"/>
</dbReference>
<feature type="compositionally biased region" description="Polar residues" evidence="1">
    <location>
        <begin position="179"/>
        <end position="188"/>
    </location>
</feature>
<feature type="region of interest" description="Disordered" evidence="1">
    <location>
        <begin position="1"/>
        <end position="102"/>
    </location>
</feature>